<name>A0A822E983_9BILA</name>
<gene>
    <name evidence="4" type="ORF">QYT958_LOCUS44376</name>
    <name evidence="2" type="ORF">UJA718_LOCUS47445</name>
    <name evidence="3" type="ORF">UJA718_LOCUS48328</name>
</gene>
<keyword evidence="6" id="KW-1185">Reference proteome</keyword>
<feature type="non-terminal residue" evidence="4">
    <location>
        <position position="47"/>
    </location>
</feature>
<dbReference type="AlphaFoldDB" id="A0A822E983"/>
<evidence type="ECO:0000313" key="5">
    <source>
        <dbReference type="Proteomes" id="UP000663848"/>
    </source>
</evidence>
<dbReference type="EMBL" id="CAJOBP010090028">
    <property type="protein sequence ID" value="CAF4943763.1"/>
    <property type="molecule type" value="Genomic_DNA"/>
</dbReference>
<dbReference type="EMBL" id="CAJOBP010096072">
    <property type="protein sequence ID" value="CAF4962629.1"/>
    <property type="molecule type" value="Genomic_DNA"/>
</dbReference>
<evidence type="ECO:0000313" key="2">
    <source>
        <dbReference type="EMBL" id="CAF4943763.1"/>
    </source>
</evidence>
<accession>A0A822E983</accession>
<dbReference type="EMBL" id="CAJOBR010068346">
    <property type="protein sequence ID" value="CAF5091764.1"/>
    <property type="molecule type" value="Genomic_DNA"/>
</dbReference>
<organism evidence="4 5">
    <name type="scientific">Rotaria socialis</name>
    <dbReference type="NCBI Taxonomy" id="392032"/>
    <lineage>
        <taxon>Eukaryota</taxon>
        <taxon>Metazoa</taxon>
        <taxon>Spiralia</taxon>
        <taxon>Gnathifera</taxon>
        <taxon>Rotifera</taxon>
        <taxon>Eurotatoria</taxon>
        <taxon>Bdelloidea</taxon>
        <taxon>Philodinida</taxon>
        <taxon>Philodinidae</taxon>
        <taxon>Rotaria</taxon>
    </lineage>
</organism>
<protein>
    <submittedName>
        <fullName evidence="4">Uncharacterized protein</fullName>
    </submittedName>
</protein>
<dbReference type="Proteomes" id="UP000663873">
    <property type="component" value="Unassembled WGS sequence"/>
</dbReference>
<reference evidence="4" key="1">
    <citation type="submission" date="2021-02" db="EMBL/GenBank/DDBJ databases">
        <authorList>
            <person name="Nowell W R."/>
        </authorList>
    </citation>
    <scope>NUCLEOTIDE SEQUENCE</scope>
</reference>
<sequence length="47" mass="5262">MSGDEELGEEKLAQTSNGQKRSRHEFEVDSDDGQYESGEMPTIEKDA</sequence>
<dbReference type="Proteomes" id="UP000663848">
    <property type="component" value="Unassembled WGS sequence"/>
</dbReference>
<comment type="caution">
    <text evidence="4">The sequence shown here is derived from an EMBL/GenBank/DDBJ whole genome shotgun (WGS) entry which is preliminary data.</text>
</comment>
<evidence type="ECO:0000256" key="1">
    <source>
        <dbReference type="SAM" id="MobiDB-lite"/>
    </source>
</evidence>
<evidence type="ECO:0000313" key="6">
    <source>
        <dbReference type="Proteomes" id="UP000663873"/>
    </source>
</evidence>
<feature type="region of interest" description="Disordered" evidence="1">
    <location>
        <begin position="1"/>
        <end position="47"/>
    </location>
</feature>
<evidence type="ECO:0000313" key="4">
    <source>
        <dbReference type="EMBL" id="CAF5091764.1"/>
    </source>
</evidence>
<proteinExistence type="predicted"/>
<evidence type="ECO:0000313" key="3">
    <source>
        <dbReference type="EMBL" id="CAF4962629.1"/>
    </source>
</evidence>